<proteinExistence type="predicted"/>
<evidence type="ECO:0000256" key="3">
    <source>
        <dbReference type="SAM" id="MobiDB-lite"/>
    </source>
</evidence>
<keyword evidence="1" id="KW-0479">Metal-binding</keyword>
<dbReference type="Gene3D" id="3.20.20.370">
    <property type="entry name" value="Glycoside hydrolase/deacetylase"/>
    <property type="match status" value="1"/>
</dbReference>
<evidence type="ECO:0000313" key="7">
    <source>
        <dbReference type="Proteomes" id="UP000288812"/>
    </source>
</evidence>
<dbReference type="InterPro" id="IPR011330">
    <property type="entry name" value="Glyco_hydro/deAcase_b/a-brl"/>
</dbReference>
<keyword evidence="4" id="KW-1133">Transmembrane helix</keyword>
<dbReference type="GO" id="GO:0016020">
    <property type="term" value="C:membrane"/>
    <property type="evidence" value="ECO:0007669"/>
    <property type="project" value="TreeGrafter"/>
</dbReference>
<gene>
    <name evidence="6" type="ORF">EF514_10195</name>
</gene>
<keyword evidence="2" id="KW-0378">Hydrolase</keyword>
<organism evidence="6 7">
    <name type="scientific">Anaerosphaera multitolerans</name>
    <dbReference type="NCBI Taxonomy" id="2487351"/>
    <lineage>
        <taxon>Bacteria</taxon>
        <taxon>Bacillati</taxon>
        <taxon>Bacillota</taxon>
        <taxon>Tissierellia</taxon>
        <taxon>Tissierellales</taxon>
        <taxon>Peptoniphilaceae</taxon>
        <taxon>Anaerosphaera</taxon>
    </lineage>
</organism>
<dbReference type="GO" id="GO:0016810">
    <property type="term" value="F:hydrolase activity, acting on carbon-nitrogen (but not peptide) bonds"/>
    <property type="evidence" value="ECO:0007669"/>
    <property type="project" value="InterPro"/>
</dbReference>
<keyword evidence="4" id="KW-0472">Membrane</keyword>
<keyword evidence="7" id="KW-1185">Reference proteome</keyword>
<name>A0A437S4H6_9FIRM</name>
<reference evidence="6 7" key="1">
    <citation type="submission" date="2018-11" db="EMBL/GenBank/DDBJ databases">
        <title>Genome sequencing and assembly of Anaerosphaera sp. nov., GS7-6-2.</title>
        <authorList>
            <person name="Rettenmaier R."/>
            <person name="Liebl W."/>
            <person name="Zverlov V."/>
        </authorList>
    </citation>
    <scope>NUCLEOTIDE SEQUENCE [LARGE SCALE GENOMIC DNA]</scope>
    <source>
        <strain evidence="6 7">GS7-6-2</strain>
    </source>
</reference>
<feature type="domain" description="NodB homology" evidence="5">
    <location>
        <begin position="221"/>
        <end position="422"/>
    </location>
</feature>
<dbReference type="AlphaFoldDB" id="A0A437S4H6"/>
<dbReference type="EMBL" id="RLIH01000021">
    <property type="protein sequence ID" value="RVU53888.1"/>
    <property type="molecule type" value="Genomic_DNA"/>
</dbReference>
<evidence type="ECO:0000259" key="5">
    <source>
        <dbReference type="PROSITE" id="PS51677"/>
    </source>
</evidence>
<dbReference type="SUPFAM" id="SSF88713">
    <property type="entry name" value="Glycoside hydrolase/deacetylase"/>
    <property type="match status" value="1"/>
</dbReference>
<comment type="caution">
    <text evidence="6">The sequence shown here is derived from an EMBL/GenBank/DDBJ whole genome shotgun (WGS) entry which is preliminary data.</text>
</comment>
<dbReference type="PROSITE" id="PS51677">
    <property type="entry name" value="NODB"/>
    <property type="match status" value="1"/>
</dbReference>
<dbReference type="Pfam" id="PF01522">
    <property type="entry name" value="Polysacc_deac_1"/>
    <property type="match status" value="1"/>
</dbReference>
<dbReference type="PANTHER" id="PTHR10587:SF133">
    <property type="entry name" value="CHITIN DEACETYLASE 1-RELATED"/>
    <property type="match status" value="1"/>
</dbReference>
<evidence type="ECO:0000313" key="6">
    <source>
        <dbReference type="EMBL" id="RVU53888.1"/>
    </source>
</evidence>
<evidence type="ECO:0000256" key="4">
    <source>
        <dbReference type="SAM" id="Phobius"/>
    </source>
</evidence>
<keyword evidence="4" id="KW-0812">Transmembrane</keyword>
<dbReference type="InterPro" id="IPR050248">
    <property type="entry name" value="Polysacc_deacetylase_ArnD"/>
</dbReference>
<dbReference type="InterPro" id="IPR002509">
    <property type="entry name" value="NODB_dom"/>
</dbReference>
<dbReference type="GO" id="GO:0046872">
    <property type="term" value="F:metal ion binding"/>
    <property type="evidence" value="ECO:0007669"/>
    <property type="project" value="UniProtKB-KW"/>
</dbReference>
<accession>A0A437S4H6</accession>
<dbReference type="OrthoDB" id="258610at2"/>
<protein>
    <submittedName>
        <fullName evidence="6">Polysaccharide deacetylase</fullName>
    </submittedName>
</protein>
<dbReference type="GO" id="GO:0005975">
    <property type="term" value="P:carbohydrate metabolic process"/>
    <property type="evidence" value="ECO:0007669"/>
    <property type="project" value="InterPro"/>
</dbReference>
<dbReference type="Proteomes" id="UP000288812">
    <property type="component" value="Unassembled WGS sequence"/>
</dbReference>
<evidence type="ECO:0000256" key="2">
    <source>
        <dbReference type="ARBA" id="ARBA00022801"/>
    </source>
</evidence>
<feature type="transmembrane region" description="Helical" evidence="4">
    <location>
        <begin position="109"/>
        <end position="130"/>
    </location>
</feature>
<feature type="region of interest" description="Disordered" evidence="3">
    <location>
        <begin position="59"/>
        <end position="84"/>
    </location>
</feature>
<dbReference type="RefSeq" id="WP_127725342.1">
    <property type="nucleotide sequence ID" value="NZ_RLIH01000021.1"/>
</dbReference>
<sequence length="425" mass="49076">MKNFFKKNKNLNTEQDNNVENEINNVDNNSKNRDYIDEKNKLIDMDEIESLIYIDKNSQKRKTDEPRKTKTTQTGKSKRADFTNLDDKEKIKQQKRSKAWQMKMRRRRIAFVIIVVALIILIVKLISTFVGRNQKSTVQPKLASWYVGEIFRENNKDYTSSIESPKNETDRMMLAYSRASGINKRIMPGSNHLVSASSYAYDTKEIREYIRGEAEYQGREKLVFLTFDDGPNTTVTPQILNILKKNDVHATFFTVGKNIVESNYGVLEKTLMDGNSLGLHSFSHDYDLLYPEKTGDTEQILEEARLTAGRLEKVFGEDFKATVWRYPGGHLSWQGLNESDEQLKAMGIEWIDWNSLSGDSEKKSLRPSSVEEEVNYIIKTLNQNLHSDVAVVLMHDATDKQLTVDSLQSVIDYFKENNYKFGILK</sequence>
<dbReference type="PANTHER" id="PTHR10587">
    <property type="entry name" value="GLYCOSYL TRANSFERASE-RELATED"/>
    <property type="match status" value="1"/>
</dbReference>
<feature type="compositionally biased region" description="Basic and acidic residues" evidence="3">
    <location>
        <begin position="59"/>
        <end position="68"/>
    </location>
</feature>
<evidence type="ECO:0000256" key="1">
    <source>
        <dbReference type="ARBA" id="ARBA00022723"/>
    </source>
</evidence>